<dbReference type="SUPFAM" id="SSF51445">
    <property type="entry name" value="(Trans)glycosidases"/>
    <property type="match status" value="1"/>
</dbReference>
<feature type="domain" description="Glycosyl hydrolase family 13 catalytic" evidence="6">
    <location>
        <begin position="38"/>
        <end position="378"/>
    </location>
</feature>
<sequence>MKQFLASFVSVLIFFVSTSSVYADESATNSWTKESIYYIMIDRFQDSNSENNYEIDVNDPNAYHGGDIQGVMDGLDHIQELGFSTINLSPVMANSVDGYHGFWPENLLEVDEHFGTLEDLKALVDDVHSRDMNIILDFSPWYVAQTHPWLQDAEKEDWFLPNRNVATDDEFERPWLDGLPVINTENEEAASYMLDLAENWAKETGVDGFRLYVDDQMSRSFVGSLSSRLKEVNPDFLILTDVENLSNYPTGYDATIAKDMYQSMTSTFRSSGESLDALMNQWQETASAIGKDTAPVGFLDSHETIRFTREAVMQKQNPITRWKLALTFLYTMPMVPTVYQGTEVPMDNGVPEPDHRVAQLNGGDEDLKAHIEQLNAIRKQFPVLANGELEQVASEGAMSLYKRTDGKETMYVAINNDTSTKVIHLEELENDQQLRGLLLDNIVRGSEDGVHKIALDRETSDIFIVEEDTGMNWTFISFVILVMAAFVAMVIFLSVRGKKRTD</sequence>
<dbReference type="OrthoDB" id="9805159at2"/>
<dbReference type="InterPro" id="IPR054174">
    <property type="entry name" value="Alpha-amylase-like_C"/>
</dbReference>
<dbReference type="AlphaFoldDB" id="A0A516KEH6"/>
<evidence type="ECO:0000256" key="2">
    <source>
        <dbReference type="ARBA" id="ARBA00022723"/>
    </source>
</evidence>
<evidence type="ECO:0000256" key="1">
    <source>
        <dbReference type="ARBA" id="ARBA00001913"/>
    </source>
</evidence>
<dbReference type="KEGG" id="aqt:FN924_06015"/>
<dbReference type="RefSeq" id="WP_143892672.1">
    <property type="nucleotide sequence ID" value="NZ_CP041666.1"/>
</dbReference>
<evidence type="ECO:0000256" key="4">
    <source>
        <dbReference type="SAM" id="Phobius"/>
    </source>
</evidence>
<dbReference type="PANTHER" id="PTHR10357">
    <property type="entry name" value="ALPHA-AMYLASE FAMILY MEMBER"/>
    <property type="match status" value="1"/>
</dbReference>
<dbReference type="InterPro" id="IPR017853">
    <property type="entry name" value="GH"/>
</dbReference>
<dbReference type="SMART" id="SM00642">
    <property type="entry name" value="Aamy"/>
    <property type="match status" value="1"/>
</dbReference>
<evidence type="ECO:0000313" key="7">
    <source>
        <dbReference type="EMBL" id="QDP39767.1"/>
    </source>
</evidence>
<accession>A0A516KEH6</accession>
<keyword evidence="4" id="KW-0472">Membrane</keyword>
<dbReference type="Pfam" id="PF22026">
    <property type="entry name" value="Alpha-amylase_C_2"/>
    <property type="match status" value="1"/>
</dbReference>
<feature type="chain" id="PRO_5021901176" evidence="5">
    <location>
        <begin position="24"/>
        <end position="502"/>
    </location>
</feature>
<reference evidence="7 8" key="1">
    <citation type="submission" date="2019-07" db="EMBL/GenBank/DDBJ databases">
        <authorList>
            <person name="Li J."/>
        </authorList>
    </citation>
    <scope>NUCLEOTIDE SEQUENCE [LARGE SCALE GENOMIC DNA]</scope>
    <source>
        <strain evidence="7 8">TKL69</strain>
    </source>
</reference>
<keyword evidence="4" id="KW-1133">Transmembrane helix</keyword>
<evidence type="ECO:0000256" key="3">
    <source>
        <dbReference type="ARBA" id="ARBA00022729"/>
    </source>
</evidence>
<dbReference type="EMBL" id="CP041666">
    <property type="protein sequence ID" value="QDP39767.1"/>
    <property type="molecule type" value="Genomic_DNA"/>
</dbReference>
<gene>
    <name evidence="7" type="ORF">FN924_06015</name>
</gene>
<feature type="signal peptide" evidence="5">
    <location>
        <begin position="1"/>
        <end position="23"/>
    </location>
</feature>
<dbReference type="PANTHER" id="PTHR10357:SF215">
    <property type="entry name" value="ALPHA-AMYLASE 1"/>
    <property type="match status" value="1"/>
</dbReference>
<evidence type="ECO:0000256" key="5">
    <source>
        <dbReference type="SAM" id="SignalP"/>
    </source>
</evidence>
<dbReference type="SUPFAM" id="SSF51011">
    <property type="entry name" value="Glycosyl hydrolase domain"/>
    <property type="match status" value="1"/>
</dbReference>
<dbReference type="InterPro" id="IPR006047">
    <property type="entry name" value="GH13_cat_dom"/>
</dbReference>
<evidence type="ECO:0000313" key="8">
    <source>
        <dbReference type="Proteomes" id="UP000315215"/>
    </source>
</evidence>
<dbReference type="Gene3D" id="2.60.40.1180">
    <property type="entry name" value="Golgi alpha-mannosidase II"/>
    <property type="match status" value="1"/>
</dbReference>
<dbReference type="Pfam" id="PF00128">
    <property type="entry name" value="Alpha-amylase"/>
    <property type="match status" value="1"/>
</dbReference>
<protein>
    <submittedName>
        <fullName evidence="7">Alpha-amlyase</fullName>
    </submittedName>
</protein>
<organism evidence="7 8">
    <name type="scientific">Radiobacillus deserti</name>
    <dbReference type="NCBI Taxonomy" id="2594883"/>
    <lineage>
        <taxon>Bacteria</taxon>
        <taxon>Bacillati</taxon>
        <taxon>Bacillota</taxon>
        <taxon>Bacilli</taxon>
        <taxon>Bacillales</taxon>
        <taxon>Bacillaceae</taxon>
        <taxon>Radiobacillus</taxon>
    </lineage>
</organism>
<proteinExistence type="predicted"/>
<evidence type="ECO:0000259" key="6">
    <source>
        <dbReference type="SMART" id="SM00642"/>
    </source>
</evidence>
<dbReference type="Gene3D" id="3.20.20.80">
    <property type="entry name" value="Glycosidases"/>
    <property type="match status" value="1"/>
</dbReference>
<dbReference type="GO" id="GO:0046872">
    <property type="term" value="F:metal ion binding"/>
    <property type="evidence" value="ECO:0007669"/>
    <property type="project" value="UniProtKB-KW"/>
</dbReference>
<keyword evidence="3 5" id="KW-0732">Signal</keyword>
<keyword evidence="7" id="KW-0456">Lyase</keyword>
<dbReference type="GO" id="GO:0005975">
    <property type="term" value="P:carbohydrate metabolic process"/>
    <property type="evidence" value="ECO:0007669"/>
    <property type="project" value="InterPro"/>
</dbReference>
<dbReference type="InterPro" id="IPR013780">
    <property type="entry name" value="Glyco_hydro_b"/>
</dbReference>
<keyword evidence="4" id="KW-0812">Transmembrane</keyword>
<dbReference type="Proteomes" id="UP000315215">
    <property type="component" value="Chromosome"/>
</dbReference>
<feature type="transmembrane region" description="Helical" evidence="4">
    <location>
        <begin position="473"/>
        <end position="495"/>
    </location>
</feature>
<keyword evidence="8" id="KW-1185">Reference proteome</keyword>
<name>A0A516KEH6_9BACI</name>
<keyword evidence="2" id="KW-0479">Metal-binding</keyword>
<dbReference type="GO" id="GO:0016829">
    <property type="term" value="F:lyase activity"/>
    <property type="evidence" value="ECO:0007669"/>
    <property type="project" value="UniProtKB-KW"/>
</dbReference>
<comment type="cofactor">
    <cofactor evidence="1">
        <name>Ca(2+)</name>
        <dbReference type="ChEBI" id="CHEBI:29108"/>
    </cofactor>
</comment>